<dbReference type="NCBIfam" id="TIGR02523">
    <property type="entry name" value="type_IV_pilV"/>
    <property type="match status" value="1"/>
</dbReference>
<gene>
    <name evidence="3" type="primary">pilV</name>
    <name evidence="3" type="ORF">ACFODZ_12505</name>
</gene>
<dbReference type="EMBL" id="JBHRTS010000006">
    <property type="protein sequence ID" value="MFC3195065.1"/>
    <property type="molecule type" value="Genomic_DNA"/>
</dbReference>
<feature type="transmembrane region" description="Helical" evidence="1">
    <location>
        <begin position="12"/>
        <end position="34"/>
    </location>
</feature>
<evidence type="ECO:0000259" key="2">
    <source>
        <dbReference type="Pfam" id="PF22150"/>
    </source>
</evidence>
<feature type="domain" description="Type IV pilin Tt1218-like" evidence="2">
    <location>
        <begin position="38"/>
        <end position="101"/>
    </location>
</feature>
<evidence type="ECO:0000313" key="3">
    <source>
        <dbReference type="EMBL" id="MFC3195065.1"/>
    </source>
</evidence>
<organism evidence="3 4">
    <name type="scientific">Marinicella sediminis</name>
    <dbReference type="NCBI Taxonomy" id="1792834"/>
    <lineage>
        <taxon>Bacteria</taxon>
        <taxon>Pseudomonadati</taxon>
        <taxon>Pseudomonadota</taxon>
        <taxon>Gammaproteobacteria</taxon>
        <taxon>Lysobacterales</taxon>
        <taxon>Marinicellaceae</taxon>
        <taxon>Marinicella</taxon>
    </lineage>
</organism>
<dbReference type="NCBIfam" id="TIGR02532">
    <property type="entry name" value="IV_pilin_GFxxxE"/>
    <property type="match status" value="1"/>
</dbReference>
<accession>A0ABV7JAB4</accession>
<dbReference type="Pfam" id="PF22150">
    <property type="entry name" value="Tt1218-like"/>
    <property type="match status" value="1"/>
</dbReference>
<dbReference type="InterPro" id="IPR013362">
    <property type="entry name" value="Pilus_4_PilV"/>
</dbReference>
<keyword evidence="1" id="KW-1133">Transmembrane helix</keyword>
<sequence>MANMSSLRQQGFSLIEVLIALVIFSFSLVGVAGLMSISMKGNHNGYLRSQAVLLSQDINSRMRANLSGLWEGSYNGLSSTVGEADCSLDSPCTPQELAEYDKINWSKQLAALLPGGEGFIDCETPDLPPGILSSGLWVAYPPFPGICSISINWYELNESGKQAQSVRLVVQP</sequence>
<dbReference type="Pfam" id="PF07963">
    <property type="entry name" value="N_methyl"/>
    <property type="match status" value="1"/>
</dbReference>
<dbReference type="InterPro" id="IPR054402">
    <property type="entry name" value="Tt1218-like_dom"/>
</dbReference>
<keyword evidence="4" id="KW-1185">Reference proteome</keyword>
<dbReference type="PROSITE" id="PS00409">
    <property type="entry name" value="PROKAR_NTER_METHYL"/>
    <property type="match status" value="1"/>
</dbReference>
<dbReference type="InterPro" id="IPR012902">
    <property type="entry name" value="N_methyl_site"/>
</dbReference>
<keyword evidence="1" id="KW-0472">Membrane</keyword>
<reference evidence="4" key="1">
    <citation type="journal article" date="2019" name="Int. J. Syst. Evol. Microbiol.">
        <title>The Global Catalogue of Microorganisms (GCM) 10K type strain sequencing project: providing services to taxonomists for standard genome sequencing and annotation.</title>
        <authorList>
            <consortium name="The Broad Institute Genomics Platform"/>
            <consortium name="The Broad Institute Genome Sequencing Center for Infectious Disease"/>
            <person name="Wu L."/>
            <person name="Ma J."/>
        </authorList>
    </citation>
    <scope>NUCLEOTIDE SEQUENCE [LARGE SCALE GENOMIC DNA]</scope>
    <source>
        <strain evidence="4">KCTC 42953</strain>
    </source>
</reference>
<evidence type="ECO:0000256" key="1">
    <source>
        <dbReference type="SAM" id="Phobius"/>
    </source>
</evidence>
<dbReference type="RefSeq" id="WP_157892889.1">
    <property type="nucleotide sequence ID" value="NZ_JBHRTS010000006.1"/>
</dbReference>
<name>A0ABV7JAB4_9GAMM</name>
<protein>
    <submittedName>
        <fullName evidence="3">Type IV pilus modification protein PilV</fullName>
    </submittedName>
</protein>
<keyword evidence="1" id="KW-0812">Transmembrane</keyword>
<dbReference type="Proteomes" id="UP001595533">
    <property type="component" value="Unassembled WGS sequence"/>
</dbReference>
<proteinExistence type="predicted"/>
<evidence type="ECO:0000313" key="4">
    <source>
        <dbReference type="Proteomes" id="UP001595533"/>
    </source>
</evidence>
<comment type="caution">
    <text evidence="3">The sequence shown here is derived from an EMBL/GenBank/DDBJ whole genome shotgun (WGS) entry which is preliminary data.</text>
</comment>